<comment type="caution">
    <text evidence="1">The sequence shown here is derived from an EMBL/GenBank/DDBJ whole genome shotgun (WGS) entry which is preliminary data.</text>
</comment>
<dbReference type="Proteomes" id="UP001060085">
    <property type="component" value="Linkage Group LG03"/>
</dbReference>
<sequence length="220" mass="25693">MLYPTVNDDDDEVDQLDGDDAVSSQSESDDDNDLEEGELQTPVNPIYPVNHAISVVRKWSISVGREYRVVKVKMTHGPARSYHHSDANYCSWYIHIKKKATHGRWKITRFVKEHTCLIQIEQNKHINLSSKFISMSISHLVATDPEIPMSNIIQEVQCVEKIGQEQILMCWRYIRDKCTEELTKRIFIRVLSENFWRDVPFNLTSYPPNMKKERGRKKGK</sequence>
<evidence type="ECO:0000313" key="2">
    <source>
        <dbReference type="Proteomes" id="UP001060085"/>
    </source>
</evidence>
<protein>
    <submittedName>
        <fullName evidence="1">Uncharacterized protein</fullName>
    </submittedName>
</protein>
<keyword evidence="2" id="KW-1185">Reference proteome</keyword>
<reference evidence="2" key="1">
    <citation type="journal article" date="2023" name="Nat. Plants">
        <title>Single-cell RNA sequencing provides a high-resolution roadmap for understanding the multicellular compartmentation of specialized metabolism.</title>
        <authorList>
            <person name="Sun S."/>
            <person name="Shen X."/>
            <person name="Li Y."/>
            <person name="Li Y."/>
            <person name="Wang S."/>
            <person name="Li R."/>
            <person name="Zhang H."/>
            <person name="Shen G."/>
            <person name="Guo B."/>
            <person name="Wei J."/>
            <person name="Xu J."/>
            <person name="St-Pierre B."/>
            <person name="Chen S."/>
            <person name="Sun C."/>
        </authorList>
    </citation>
    <scope>NUCLEOTIDE SEQUENCE [LARGE SCALE GENOMIC DNA]</scope>
</reference>
<evidence type="ECO:0000313" key="1">
    <source>
        <dbReference type="EMBL" id="KAI5671529.1"/>
    </source>
</evidence>
<name>A0ACC0BFZ0_CATRO</name>
<gene>
    <name evidence="1" type="ORF">M9H77_11893</name>
</gene>
<proteinExistence type="predicted"/>
<organism evidence="1 2">
    <name type="scientific">Catharanthus roseus</name>
    <name type="common">Madagascar periwinkle</name>
    <name type="synonym">Vinca rosea</name>
    <dbReference type="NCBI Taxonomy" id="4058"/>
    <lineage>
        <taxon>Eukaryota</taxon>
        <taxon>Viridiplantae</taxon>
        <taxon>Streptophyta</taxon>
        <taxon>Embryophyta</taxon>
        <taxon>Tracheophyta</taxon>
        <taxon>Spermatophyta</taxon>
        <taxon>Magnoliopsida</taxon>
        <taxon>eudicotyledons</taxon>
        <taxon>Gunneridae</taxon>
        <taxon>Pentapetalae</taxon>
        <taxon>asterids</taxon>
        <taxon>lamiids</taxon>
        <taxon>Gentianales</taxon>
        <taxon>Apocynaceae</taxon>
        <taxon>Rauvolfioideae</taxon>
        <taxon>Vinceae</taxon>
        <taxon>Catharanthinae</taxon>
        <taxon>Catharanthus</taxon>
    </lineage>
</organism>
<dbReference type="EMBL" id="CM044703">
    <property type="protein sequence ID" value="KAI5671529.1"/>
    <property type="molecule type" value="Genomic_DNA"/>
</dbReference>
<accession>A0ACC0BFZ0</accession>